<sequence>MSNYFESICVTVVTICRNAEPQIEVTMMSVLQQTYRNIEYVIVEGESTDETLQIVNKIASNFPLRTIKVISESDYGIADAMNKGVLNSSGDIIIHLHAGDSFIDKNVLDQVVQTYMKSPWRWAVAGSIVVNENRIATHVYRPLNDYKKLIKKNFIPHQSTFLVRDIFDKHGLFRVDMKQAMDYEYWLRIVFAGGERFTILPFNTTYFLSGGRSSKLFELLRYLIYTRNDLRTWGVKLSFFEDTIFLGRVIAFRCFAEVKNFLISALSHVN</sequence>
<organism evidence="2 3">
    <name type="scientific">Cylindrospermopsis curvispora GIHE-G1</name>
    <dbReference type="NCBI Taxonomy" id="2666332"/>
    <lineage>
        <taxon>Bacteria</taxon>
        <taxon>Bacillati</taxon>
        <taxon>Cyanobacteriota</taxon>
        <taxon>Cyanophyceae</taxon>
        <taxon>Nostocales</taxon>
        <taxon>Aphanizomenonaceae</taxon>
        <taxon>Cylindrospermopsis</taxon>
    </lineage>
</organism>
<evidence type="ECO:0000313" key="2">
    <source>
        <dbReference type="EMBL" id="QNP30037.1"/>
    </source>
</evidence>
<dbReference type="PANTHER" id="PTHR22916">
    <property type="entry name" value="GLYCOSYLTRANSFERASE"/>
    <property type="match status" value="1"/>
</dbReference>
<dbReference type="Proteomes" id="UP000516013">
    <property type="component" value="Chromosome"/>
</dbReference>
<gene>
    <name evidence="2" type="ORF">IAR63_02845</name>
</gene>
<proteinExistence type="predicted"/>
<dbReference type="CDD" id="cd06433">
    <property type="entry name" value="GT_2_WfgS_like"/>
    <property type="match status" value="1"/>
</dbReference>
<dbReference type="Gene3D" id="3.90.550.10">
    <property type="entry name" value="Spore Coat Polysaccharide Biosynthesis Protein SpsA, Chain A"/>
    <property type="match status" value="1"/>
</dbReference>
<dbReference type="RefSeq" id="WP_187706512.1">
    <property type="nucleotide sequence ID" value="NZ_CP060822.1"/>
</dbReference>
<accession>A0A7H0F1X1</accession>
<protein>
    <submittedName>
        <fullName evidence="2">Glycosyltransferase</fullName>
    </submittedName>
</protein>
<dbReference type="Pfam" id="PF00535">
    <property type="entry name" value="Glycos_transf_2"/>
    <property type="match status" value="1"/>
</dbReference>
<dbReference type="KEGG" id="ccur:IAR63_02845"/>
<dbReference type="PANTHER" id="PTHR22916:SF3">
    <property type="entry name" value="UDP-GLCNAC:BETAGAL BETA-1,3-N-ACETYLGLUCOSAMINYLTRANSFERASE-LIKE PROTEIN 1"/>
    <property type="match status" value="1"/>
</dbReference>
<dbReference type="AlphaFoldDB" id="A0A7H0F1X1"/>
<keyword evidence="2" id="KW-0808">Transferase</keyword>
<keyword evidence="3" id="KW-1185">Reference proteome</keyword>
<evidence type="ECO:0000313" key="3">
    <source>
        <dbReference type="Proteomes" id="UP000516013"/>
    </source>
</evidence>
<reference evidence="2 3" key="1">
    <citation type="submission" date="2020-08" db="EMBL/GenBank/DDBJ databases">
        <title>Complete genome sequence of Raphidiopsis curvispora isolated from drinking water reservoir in South Korea.</title>
        <authorList>
            <person name="Jeong J."/>
        </authorList>
    </citation>
    <scope>NUCLEOTIDE SEQUENCE [LARGE SCALE GENOMIC DNA]</scope>
    <source>
        <strain evidence="2 3">GIHE-G1</strain>
    </source>
</reference>
<dbReference type="SUPFAM" id="SSF53448">
    <property type="entry name" value="Nucleotide-diphospho-sugar transferases"/>
    <property type="match status" value="1"/>
</dbReference>
<name>A0A7H0F1X1_9CYAN</name>
<feature type="domain" description="Glycosyltransferase 2-like" evidence="1">
    <location>
        <begin position="11"/>
        <end position="137"/>
    </location>
</feature>
<dbReference type="GO" id="GO:0016758">
    <property type="term" value="F:hexosyltransferase activity"/>
    <property type="evidence" value="ECO:0007669"/>
    <property type="project" value="UniProtKB-ARBA"/>
</dbReference>
<dbReference type="InterPro" id="IPR029044">
    <property type="entry name" value="Nucleotide-diphossugar_trans"/>
</dbReference>
<dbReference type="EMBL" id="CP060822">
    <property type="protein sequence ID" value="QNP30037.1"/>
    <property type="molecule type" value="Genomic_DNA"/>
</dbReference>
<evidence type="ECO:0000259" key="1">
    <source>
        <dbReference type="Pfam" id="PF00535"/>
    </source>
</evidence>
<dbReference type="InterPro" id="IPR001173">
    <property type="entry name" value="Glyco_trans_2-like"/>
</dbReference>